<dbReference type="InterPro" id="IPR003903">
    <property type="entry name" value="UIM_dom"/>
</dbReference>
<organism evidence="8 9">
    <name type="scientific">Anguilla anguilla</name>
    <name type="common">European freshwater eel</name>
    <name type="synonym">Muraena anguilla</name>
    <dbReference type="NCBI Taxonomy" id="7936"/>
    <lineage>
        <taxon>Eukaryota</taxon>
        <taxon>Metazoa</taxon>
        <taxon>Chordata</taxon>
        <taxon>Craniata</taxon>
        <taxon>Vertebrata</taxon>
        <taxon>Euteleostomi</taxon>
        <taxon>Actinopterygii</taxon>
        <taxon>Neopterygii</taxon>
        <taxon>Teleostei</taxon>
        <taxon>Anguilliformes</taxon>
        <taxon>Anguillidae</taxon>
        <taxon>Anguilla</taxon>
    </lineage>
</organism>
<evidence type="ECO:0000313" key="8">
    <source>
        <dbReference type="EMBL" id="KAG5832275.1"/>
    </source>
</evidence>
<keyword evidence="2" id="KW-0677">Repeat</keyword>
<dbReference type="InterPro" id="IPR057357">
    <property type="entry name" value="Znf-C2H2_ZFAND2A/B"/>
</dbReference>
<dbReference type="GO" id="GO:0045047">
    <property type="term" value="P:protein targeting to ER"/>
    <property type="evidence" value="ECO:0007669"/>
    <property type="project" value="TreeGrafter"/>
</dbReference>
<dbReference type="PANTHER" id="PTHR14677:SF20">
    <property type="entry name" value="ZINC FINGER AN1-TYPE CONTAINING 2A-RELATED"/>
    <property type="match status" value="1"/>
</dbReference>
<evidence type="ECO:0000256" key="2">
    <source>
        <dbReference type="ARBA" id="ARBA00022737"/>
    </source>
</evidence>
<feature type="domain" description="AN1-type" evidence="7">
    <location>
        <begin position="94"/>
        <end position="142"/>
    </location>
</feature>
<dbReference type="InterPro" id="IPR000058">
    <property type="entry name" value="Znf_AN1"/>
</dbReference>
<feature type="compositionally biased region" description="Low complexity" evidence="6">
    <location>
        <begin position="178"/>
        <end position="193"/>
    </location>
</feature>
<dbReference type="OMA" id="YISHECK"/>
<dbReference type="PANTHER" id="PTHR14677">
    <property type="entry name" value="ARSENITE INDUCUBLE RNA ASSOCIATED PROTEIN AIP-1-RELATED"/>
    <property type="match status" value="1"/>
</dbReference>
<dbReference type="Pfam" id="PF02809">
    <property type="entry name" value="UIM"/>
    <property type="match status" value="2"/>
</dbReference>
<feature type="domain" description="AN1-type" evidence="7">
    <location>
        <begin position="4"/>
        <end position="52"/>
    </location>
</feature>
<dbReference type="PROSITE" id="PS51039">
    <property type="entry name" value="ZF_AN1"/>
    <property type="match status" value="2"/>
</dbReference>
<dbReference type="Pfam" id="PF01428">
    <property type="entry name" value="zf-AN1"/>
    <property type="match status" value="2"/>
</dbReference>
<dbReference type="FunFam" id="4.10.1110.10:FF:000003">
    <property type="entry name" value="AN1-type zinc finger protein 2B isoform X1"/>
    <property type="match status" value="1"/>
</dbReference>
<feature type="region of interest" description="Disordered" evidence="6">
    <location>
        <begin position="134"/>
        <end position="209"/>
    </location>
</feature>
<keyword evidence="9" id="KW-1185">Reference proteome</keyword>
<dbReference type="InterPro" id="IPR035896">
    <property type="entry name" value="AN1-like_Znf"/>
</dbReference>
<evidence type="ECO:0000256" key="3">
    <source>
        <dbReference type="ARBA" id="ARBA00022771"/>
    </source>
</evidence>
<dbReference type="SMART" id="SM00154">
    <property type="entry name" value="ZnF_AN1"/>
    <property type="match status" value="2"/>
</dbReference>
<keyword evidence="3 5" id="KW-0863">Zinc-finger</keyword>
<dbReference type="Pfam" id="PF25403">
    <property type="entry name" value="zf-C2H2_ZFAND2"/>
    <property type="match status" value="1"/>
</dbReference>
<dbReference type="GO" id="GO:0005783">
    <property type="term" value="C:endoplasmic reticulum"/>
    <property type="evidence" value="ECO:0007669"/>
    <property type="project" value="TreeGrafter"/>
</dbReference>
<comment type="caution">
    <text evidence="8">The sequence shown here is derived from an EMBL/GenBank/DDBJ whole genome shotgun (WGS) entry which is preliminary data.</text>
</comment>
<sequence length="284" mass="31100">MEFPELGEHCSEKSCKHLDFLPMKCDACEEIFCKDHITYANHRCTSSYKKDVQVPVCPLCNTPIPIKRGEMPDIKVGEHIDRDCRSDPAQRKRKIFTNKCSKGGCKQKEMIRVTCDQCHLNFCLKHRHPLDHDCKTGGQPVSKSGHAGFERFRESGSSNTTVSAGSCQPVPAGLNGNVRVQSSSVQSHAQAASPALVPSPAQSAVHPSASFQAGLTEEQALQRALEMSLAESSHRSPPSLSPQEQEDLALAQAIAASEEEYRQQQLRQQGSRGRGSKPSTCCLS</sequence>
<reference evidence="8" key="1">
    <citation type="submission" date="2021-01" db="EMBL/GenBank/DDBJ databases">
        <title>A chromosome-scale assembly of European eel, Anguilla anguilla.</title>
        <authorList>
            <person name="Henkel C."/>
            <person name="Jong-Raadsen S.A."/>
            <person name="Dufour S."/>
            <person name="Weltzien F.-A."/>
            <person name="Palstra A.P."/>
            <person name="Pelster B."/>
            <person name="Spaink H.P."/>
            <person name="Van Den Thillart G.E."/>
            <person name="Jansen H."/>
            <person name="Zahm M."/>
            <person name="Klopp C."/>
            <person name="Cedric C."/>
            <person name="Louis A."/>
            <person name="Berthelot C."/>
            <person name="Parey E."/>
            <person name="Roest Crollius H."/>
            <person name="Montfort J."/>
            <person name="Robinson-Rechavi M."/>
            <person name="Bucao C."/>
            <person name="Bouchez O."/>
            <person name="Gislard M."/>
            <person name="Lluch J."/>
            <person name="Milhes M."/>
            <person name="Lampietro C."/>
            <person name="Lopez Roques C."/>
            <person name="Donnadieu C."/>
            <person name="Braasch I."/>
            <person name="Desvignes T."/>
            <person name="Postlethwait J."/>
            <person name="Bobe J."/>
            <person name="Guiguen Y."/>
            <person name="Dirks R."/>
        </authorList>
    </citation>
    <scope>NUCLEOTIDE SEQUENCE</scope>
    <source>
        <strain evidence="8">Tag_6206</strain>
        <tissue evidence="8">Liver</tissue>
    </source>
</reference>
<evidence type="ECO:0000256" key="1">
    <source>
        <dbReference type="ARBA" id="ARBA00022723"/>
    </source>
</evidence>
<dbReference type="Gene3D" id="4.10.1110.10">
    <property type="entry name" value="AN1-like Zinc finger"/>
    <property type="match status" value="2"/>
</dbReference>
<keyword evidence="1" id="KW-0479">Metal-binding</keyword>
<dbReference type="EMBL" id="JAFIRN010000017">
    <property type="protein sequence ID" value="KAG5832275.1"/>
    <property type="molecule type" value="Genomic_DNA"/>
</dbReference>
<evidence type="ECO:0000256" key="4">
    <source>
        <dbReference type="ARBA" id="ARBA00022833"/>
    </source>
</evidence>
<dbReference type="GO" id="GO:0043161">
    <property type="term" value="P:proteasome-mediated ubiquitin-dependent protein catabolic process"/>
    <property type="evidence" value="ECO:0007669"/>
    <property type="project" value="TreeGrafter"/>
</dbReference>
<protein>
    <recommendedName>
        <fullName evidence="7">AN1-type domain-containing protein</fullName>
    </recommendedName>
</protein>
<dbReference type="PROSITE" id="PS50330">
    <property type="entry name" value="UIM"/>
    <property type="match status" value="2"/>
</dbReference>
<evidence type="ECO:0000259" key="7">
    <source>
        <dbReference type="PROSITE" id="PS51039"/>
    </source>
</evidence>
<dbReference type="AlphaFoldDB" id="A0A9D3RJD8"/>
<dbReference type="OrthoDB" id="431929at2759"/>
<proteinExistence type="predicted"/>
<name>A0A9D3RJD8_ANGAN</name>
<gene>
    <name evidence="8" type="ORF">ANANG_G00289360</name>
</gene>
<dbReference type="FunFam" id="4.10.1110.10:FF:000004">
    <property type="entry name" value="AN1-type zinc finger protein 2B isoform X1"/>
    <property type="match status" value="1"/>
</dbReference>
<feature type="region of interest" description="Disordered" evidence="6">
    <location>
        <begin position="224"/>
        <end position="284"/>
    </location>
</feature>
<keyword evidence="4" id="KW-0862">Zinc</keyword>
<evidence type="ECO:0000256" key="6">
    <source>
        <dbReference type="SAM" id="MobiDB-lite"/>
    </source>
</evidence>
<accession>A0A9D3RJD8</accession>
<dbReference type="SMART" id="SM00726">
    <property type="entry name" value="UIM"/>
    <property type="match status" value="2"/>
</dbReference>
<evidence type="ECO:0000313" key="9">
    <source>
        <dbReference type="Proteomes" id="UP001044222"/>
    </source>
</evidence>
<evidence type="ECO:0000256" key="5">
    <source>
        <dbReference type="PROSITE-ProRule" id="PRU00449"/>
    </source>
</evidence>
<dbReference type="GO" id="GO:0008270">
    <property type="term" value="F:zinc ion binding"/>
    <property type="evidence" value="ECO:0007669"/>
    <property type="project" value="UniProtKB-KW"/>
</dbReference>
<dbReference type="SUPFAM" id="SSF118310">
    <property type="entry name" value="AN1-like Zinc finger"/>
    <property type="match status" value="2"/>
</dbReference>
<dbReference type="Proteomes" id="UP001044222">
    <property type="component" value="Chromosome 17"/>
</dbReference>
<feature type="compositionally biased region" description="Polar residues" evidence="6">
    <location>
        <begin position="155"/>
        <end position="166"/>
    </location>
</feature>